<proteinExistence type="predicted"/>
<gene>
    <name evidence="1" type="ORF">SPARVUS_LOCUS7121008</name>
</gene>
<dbReference type="EMBL" id="CATNWA010014336">
    <property type="protein sequence ID" value="CAI9570611.1"/>
    <property type="molecule type" value="Genomic_DNA"/>
</dbReference>
<name>A0ABN9DDE5_9NEOB</name>
<organism evidence="1 2">
    <name type="scientific">Staurois parvus</name>
    <dbReference type="NCBI Taxonomy" id="386267"/>
    <lineage>
        <taxon>Eukaryota</taxon>
        <taxon>Metazoa</taxon>
        <taxon>Chordata</taxon>
        <taxon>Craniata</taxon>
        <taxon>Vertebrata</taxon>
        <taxon>Euteleostomi</taxon>
        <taxon>Amphibia</taxon>
        <taxon>Batrachia</taxon>
        <taxon>Anura</taxon>
        <taxon>Neobatrachia</taxon>
        <taxon>Ranoidea</taxon>
        <taxon>Ranidae</taxon>
        <taxon>Staurois</taxon>
    </lineage>
</organism>
<evidence type="ECO:0000313" key="1">
    <source>
        <dbReference type="EMBL" id="CAI9570611.1"/>
    </source>
</evidence>
<protein>
    <submittedName>
        <fullName evidence="1">Uncharacterized protein</fullName>
    </submittedName>
</protein>
<keyword evidence="2" id="KW-1185">Reference proteome</keyword>
<dbReference type="Proteomes" id="UP001162483">
    <property type="component" value="Unassembled WGS sequence"/>
</dbReference>
<sequence>MIPYCPGAPGVVSPPLSAPVHWTETCRNSPCRFVSHLYSV</sequence>
<comment type="caution">
    <text evidence="1">The sequence shown here is derived from an EMBL/GenBank/DDBJ whole genome shotgun (WGS) entry which is preliminary data.</text>
</comment>
<reference evidence="1" key="1">
    <citation type="submission" date="2023-05" db="EMBL/GenBank/DDBJ databases">
        <authorList>
            <person name="Stuckert A."/>
        </authorList>
    </citation>
    <scope>NUCLEOTIDE SEQUENCE</scope>
</reference>
<evidence type="ECO:0000313" key="2">
    <source>
        <dbReference type="Proteomes" id="UP001162483"/>
    </source>
</evidence>
<accession>A0ABN9DDE5</accession>